<comment type="caution">
    <text evidence="1">The sequence shown here is derived from an EMBL/GenBank/DDBJ whole genome shotgun (WGS) entry which is preliminary data.</text>
</comment>
<evidence type="ECO:0000313" key="2">
    <source>
        <dbReference type="Proteomes" id="UP000825935"/>
    </source>
</evidence>
<gene>
    <name evidence="1" type="ORF">KP509_09G003300</name>
</gene>
<proteinExistence type="predicted"/>
<keyword evidence="2" id="KW-1185">Reference proteome</keyword>
<dbReference type="Proteomes" id="UP000825935">
    <property type="component" value="Chromosome 9"/>
</dbReference>
<organism evidence="1 2">
    <name type="scientific">Ceratopteris richardii</name>
    <name type="common">Triangle waterfern</name>
    <dbReference type="NCBI Taxonomy" id="49495"/>
    <lineage>
        <taxon>Eukaryota</taxon>
        <taxon>Viridiplantae</taxon>
        <taxon>Streptophyta</taxon>
        <taxon>Embryophyta</taxon>
        <taxon>Tracheophyta</taxon>
        <taxon>Polypodiopsida</taxon>
        <taxon>Polypodiidae</taxon>
        <taxon>Polypodiales</taxon>
        <taxon>Pteridineae</taxon>
        <taxon>Pteridaceae</taxon>
        <taxon>Parkerioideae</taxon>
        <taxon>Ceratopteris</taxon>
    </lineage>
</organism>
<reference evidence="1" key="1">
    <citation type="submission" date="2021-08" db="EMBL/GenBank/DDBJ databases">
        <title>WGS assembly of Ceratopteris richardii.</title>
        <authorList>
            <person name="Marchant D.B."/>
            <person name="Chen G."/>
            <person name="Jenkins J."/>
            <person name="Shu S."/>
            <person name="Leebens-Mack J."/>
            <person name="Grimwood J."/>
            <person name="Schmutz J."/>
            <person name="Soltis P."/>
            <person name="Soltis D."/>
            <person name="Chen Z.-H."/>
        </authorList>
    </citation>
    <scope>NUCLEOTIDE SEQUENCE</scope>
    <source>
        <strain evidence="1">Whitten #5841</strain>
        <tissue evidence="1">Leaf</tissue>
    </source>
</reference>
<dbReference type="AlphaFoldDB" id="A0A8T2U402"/>
<accession>A0A8T2U402</accession>
<name>A0A8T2U402_CERRI</name>
<sequence length="31" mass="3594">MVRTPRKEYLLLGNLSADLLDVPKKLVNYHP</sequence>
<dbReference type="EMBL" id="CM035414">
    <property type="protein sequence ID" value="KAH7428473.1"/>
    <property type="molecule type" value="Genomic_DNA"/>
</dbReference>
<evidence type="ECO:0000313" key="1">
    <source>
        <dbReference type="EMBL" id="KAH7428473.1"/>
    </source>
</evidence>
<protein>
    <submittedName>
        <fullName evidence="1">Uncharacterized protein</fullName>
    </submittedName>
</protein>